<accession>A0A1M5D3Q0</accession>
<evidence type="ECO:0000313" key="2">
    <source>
        <dbReference type="EMBL" id="SHF61515.1"/>
    </source>
</evidence>
<evidence type="ECO:0000256" key="1">
    <source>
        <dbReference type="SAM" id="Phobius"/>
    </source>
</evidence>
<keyword evidence="1" id="KW-0812">Transmembrane</keyword>
<gene>
    <name evidence="2" type="ORF">SAMN02745131_03094</name>
</gene>
<organism evidence="2 3">
    <name type="scientific">Flavisolibacter ginsengisoli DSM 18119</name>
    <dbReference type="NCBI Taxonomy" id="1121884"/>
    <lineage>
        <taxon>Bacteria</taxon>
        <taxon>Pseudomonadati</taxon>
        <taxon>Bacteroidota</taxon>
        <taxon>Chitinophagia</taxon>
        <taxon>Chitinophagales</taxon>
        <taxon>Chitinophagaceae</taxon>
        <taxon>Flavisolibacter</taxon>
    </lineage>
</organism>
<dbReference type="Proteomes" id="UP000184048">
    <property type="component" value="Unassembled WGS sequence"/>
</dbReference>
<feature type="transmembrane region" description="Helical" evidence="1">
    <location>
        <begin position="104"/>
        <end position="122"/>
    </location>
</feature>
<dbReference type="RefSeq" id="WP_245793167.1">
    <property type="nucleotide sequence ID" value="NZ_FQUU01000014.1"/>
</dbReference>
<feature type="transmembrane region" description="Helical" evidence="1">
    <location>
        <begin position="66"/>
        <end position="84"/>
    </location>
</feature>
<proteinExistence type="predicted"/>
<keyword evidence="3" id="KW-1185">Reference proteome</keyword>
<feature type="transmembrane region" description="Helical" evidence="1">
    <location>
        <begin position="36"/>
        <end position="57"/>
    </location>
</feature>
<keyword evidence="1" id="KW-0472">Membrane</keyword>
<dbReference type="STRING" id="1121884.SAMN02745131_03094"/>
<evidence type="ECO:0000313" key="3">
    <source>
        <dbReference type="Proteomes" id="UP000184048"/>
    </source>
</evidence>
<dbReference type="EMBL" id="FQUU01000014">
    <property type="protein sequence ID" value="SHF61515.1"/>
    <property type="molecule type" value="Genomic_DNA"/>
</dbReference>
<reference evidence="2 3" key="1">
    <citation type="submission" date="2016-11" db="EMBL/GenBank/DDBJ databases">
        <authorList>
            <person name="Jaros S."/>
            <person name="Januszkiewicz K."/>
            <person name="Wedrychowicz H."/>
        </authorList>
    </citation>
    <scope>NUCLEOTIDE SEQUENCE [LARGE SCALE GENOMIC DNA]</scope>
    <source>
        <strain evidence="2 3">DSM 18119</strain>
    </source>
</reference>
<protein>
    <submittedName>
        <fullName evidence="2">Uncharacterized protein</fullName>
    </submittedName>
</protein>
<name>A0A1M5D3Q0_9BACT</name>
<sequence length="136" mass="16004">MNESHESMYVIPARFRKMENMHIIFWLLKDVSWCMIWKPLGIAMIIPTLLIAIIIAWRTRDIRSELAHNLAIVFWITANAYWMISEFLHFDTMRVWGQFEGKHLALIPFVIGIGILANYYLLQKPAEEREAQVATL</sequence>
<keyword evidence="1" id="KW-1133">Transmembrane helix</keyword>
<dbReference type="AlphaFoldDB" id="A0A1M5D3Q0"/>